<dbReference type="AlphaFoldDB" id="A0AAJ6CUF9"/>
<evidence type="ECO:0000256" key="1">
    <source>
        <dbReference type="SAM" id="MobiDB-lite"/>
    </source>
</evidence>
<keyword evidence="2" id="KW-0472">Membrane</keyword>
<dbReference type="Proteomes" id="UP001219901">
    <property type="component" value="Chromosome"/>
</dbReference>
<dbReference type="Proteomes" id="UP001321249">
    <property type="component" value="Unassembled WGS sequence"/>
</dbReference>
<evidence type="ECO:0000256" key="2">
    <source>
        <dbReference type="SAM" id="Phobius"/>
    </source>
</evidence>
<keyword evidence="5" id="KW-1185">Reference proteome</keyword>
<gene>
    <name evidence="3" type="ORF">GKO46_12445</name>
    <name evidence="4" type="ORF">GKO48_13160</name>
</gene>
<dbReference type="RefSeq" id="WP_342826673.1">
    <property type="nucleotide sequence ID" value="NZ_CP046146.1"/>
</dbReference>
<dbReference type="EMBL" id="WMBE01000004">
    <property type="protein sequence ID" value="MDG0867876.1"/>
    <property type="molecule type" value="Genomic_DNA"/>
</dbReference>
<reference evidence="4" key="2">
    <citation type="journal article" date="2023" name="Nat. Commun.">
        <title>Cultivation of marine bacteria of the SAR202 clade.</title>
        <authorList>
            <person name="Lim Y."/>
            <person name="Seo J.H."/>
            <person name="Giovannoni S.J."/>
            <person name="Kang I."/>
            <person name="Cho J.C."/>
        </authorList>
    </citation>
    <scope>NUCLEOTIDE SEQUENCE</scope>
    <source>
        <strain evidence="4">JH1073</strain>
    </source>
</reference>
<feature type="region of interest" description="Disordered" evidence="1">
    <location>
        <begin position="60"/>
        <end position="86"/>
    </location>
</feature>
<evidence type="ECO:0000313" key="3">
    <source>
        <dbReference type="EMBL" id="MDG0867876.1"/>
    </source>
</evidence>
<keyword evidence="2" id="KW-1133">Transmembrane helix</keyword>
<reference evidence="5 6" key="1">
    <citation type="submission" date="2019-11" db="EMBL/GenBank/DDBJ databases">
        <authorList>
            <person name="Cho J.-C."/>
        </authorList>
    </citation>
    <scope>NUCLEOTIDE SEQUENCE [LARGE SCALE GENOMIC DNA]</scope>
    <source>
        <strain evidence="4 5">JH1073</strain>
        <strain evidence="3 6">JH702</strain>
    </source>
</reference>
<evidence type="ECO:0000313" key="6">
    <source>
        <dbReference type="Proteomes" id="UP001321249"/>
    </source>
</evidence>
<organism evidence="4 5">
    <name type="scientific">Candidatus Lucifugimonas marina</name>
    <dbReference type="NCBI Taxonomy" id="3038979"/>
    <lineage>
        <taxon>Bacteria</taxon>
        <taxon>Bacillati</taxon>
        <taxon>Chloroflexota</taxon>
        <taxon>Dehalococcoidia</taxon>
        <taxon>SAR202 cluster</taxon>
        <taxon>Candidatus Lucifugimonadales</taxon>
        <taxon>Candidatus Lucifugimonadaceae</taxon>
        <taxon>Candidatus Lucifugimonas</taxon>
    </lineage>
</organism>
<evidence type="ECO:0000313" key="5">
    <source>
        <dbReference type="Proteomes" id="UP001219901"/>
    </source>
</evidence>
<sequence length="577" mass="61375">MSDYNKIHGDSRHEDLDEEEIDGNKMFSGTQHKWLVLVAIAALAAFVIACGTDETKLVSDNPSGGVGAQPTQPAGEDPTDGGQLPADQGYEVVDELAPIESVQILVLESYPEQFVVQVISGIPNGCASFSHADVAREGTDIKISVYNLVPTPEASAVISCTMMYGIHDENVSLGSDFERGTTYSVYVNDQEPVTFTTGSAPLQSLPPVEDVDFIVEPAPVEGVEIIIGEDSRGPVTYYAHVLWGLTNGCMKSLEPNLVRSGENEFTIYPLAKAPTGDMACTDDYRVDSAQVDLGVVGEGLVSCAVYTVNYGEESVTFQAIAPNVRCADPDAPTPTPAPPASIIADSLALELSLKNNGADVENGGQTGDSSFFNITPSVLKVNGFRVEVFEFAPGATAEAAAKTVSADGTSIQSADGVVESLMWIAPPRWYTFGNAIVLYVGMDEEVISHLDAVAIQFAGNDAEKVTEIDPVESEFTSQLATIEKVSLASTRSIPAQHLVGVTIMLSNGCEEFKSIDYKVDGRQVHIEVLTQVPTAPTPCTLAIMYEDQSINIGDEYEAGVEYDVIVNGEAQGTFIGG</sequence>
<evidence type="ECO:0000313" key="4">
    <source>
        <dbReference type="EMBL" id="WFG40507.1"/>
    </source>
</evidence>
<feature type="transmembrane region" description="Helical" evidence="2">
    <location>
        <begin position="34"/>
        <end position="52"/>
    </location>
</feature>
<keyword evidence="2" id="KW-0812">Transmembrane</keyword>
<name>A0AAJ6CUF9_9CHLR</name>
<reference evidence="5" key="3">
    <citation type="submission" date="2023-06" db="EMBL/GenBank/DDBJ databases">
        <title>Pangenomics reveal diversification of enzyme families and niche specialization in globally abundant SAR202 bacteria.</title>
        <authorList>
            <person name="Saw J.H.W."/>
        </authorList>
    </citation>
    <scope>NUCLEOTIDE SEQUENCE [LARGE SCALE GENOMIC DNA]</scope>
    <source>
        <strain evidence="5">JH1073</strain>
    </source>
</reference>
<protein>
    <submittedName>
        <fullName evidence="4">Uncharacterized protein</fullName>
    </submittedName>
</protein>
<accession>A0AAJ6CUF9</accession>
<proteinExistence type="predicted"/>
<dbReference type="EMBL" id="CP046147">
    <property type="protein sequence ID" value="WFG40507.1"/>
    <property type="molecule type" value="Genomic_DNA"/>
</dbReference>